<organism evidence="2 3">
    <name type="scientific">Hydrococcus rivularis NIES-593</name>
    <dbReference type="NCBI Taxonomy" id="1921803"/>
    <lineage>
        <taxon>Bacteria</taxon>
        <taxon>Bacillati</taxon>
        <taxon>Cyanobacteriota</taxon>
        <taxon>Cyanophyceae</taxon>
        <taxon>Pleurocapsales</taxon>
        <taxon>Hydrococcaceae</taxon>
        <taxon>Hydrococcus</taxon>
    </lineage>
</organism>
<dbReference type="OrthoDB" id="9759810at2"/>
<reference evidence="2 3" key="1">
    <citation type="submission" date="2016-11" db="EMBL/GenBank/DDBJ databases">
        <title>Draft Genome Sequences of Nine Cyanobacterial Strains from Diverse Habitats.</title>
        <authorList>
            <person name="Zhu T."/>
            <person name="Hou S."/>
            <person name="Lu X."/>
            <person name="Hess W.R."/>
        </authorList>
    </citation>
    <scope>NUCLEOTIDE SEQUENCE [LARGE SCALE GENOMIC DNA]</scope>
    <source>
        <strain evidence="2 3">NIES-593</strain>
    </source>
</reference>
<proteinExistence type="predicted"/>
<feature type="domain" description="SLH" evidence="1">
    <location>
        <begin position="197"/>
        <end position="261"/>
    </location>
</feature>
<dbReference type="RefSeq" id="WP_073598148.1">
    <property type="nucleotide sequence ID" value="NZ_MRCB01000002.1"/>
</dbReference>
<dbReference type="PANTHER" id="PTHR43308">
    <property type="entry name" value="OUTER MEMBRANE PROTEIN ALPHA-RELATED"/>
    <property type="match status" value="1"/>
</dbReference>
<dbReference type="InterPro" id="IPR001119">
    <property type="entry name" value="SLH_dom"/>
</dbReference>
<dbReference type="Pfam" id="PF12565">
    <property type="entry name" value="DUF3747"/>
    <property type="match status" value="1"/>
</dbReference>
<name>A0A1U7HR65_9CYAN</name>
<evidence type="ECO:0000313" key="2">
    <source>
        <dbReference type="EMBL" id="OKH26038.1"/>
    </source>
</evidence>
<dbReference type="InterPro" id="IPR051465">
    <property type="entry name" value="Cell_Envelope_Struct_Comp"/>
</dbReference>
<dbReference type="Pfam" id="PF00395">
    <property type="entry name" value="SLH"/>
    <property type="match status" value="2"/>
</dbReference>
<evidence type="ECO:0000313" key="3">
    <source>
        <dbReference type="Proteomes" id="UP000186868"/>
    </source>
</evidence>
<gene>
    <name evidence="2" type="ORF">NIES593_02880</name>
</gene>
<evidence type="ECO:0000259" key="1">
    <source>
        <dbReference type="PROSITE" id="PS51272"/>
    </source>
</evidence>
<dbReference type="PANTHER" id="PTHR43308:SF5">
    <property type="entry name" value="S-LAYER PROTEIN _ PEPTIDOGLYCAN ENDO-BETA-N-ACETYLGLUCOSAMINIDASE"/>
    <property type="match status" value="1"/>
</dbReference>
<accession>A0A1U7HR65</accession>
<protein>
    <submittedName>
        <fullName evidence="2">S-layer protein</fullName>
    </submittedName>
</protein>
<dbReference type="InterPro" id="IPR022222">
    <property type="entry name" value="DUF3747"/>
</dbReference>
<sequence length="404" mass="43884">MKLTLPIRLATLATLTLTSIFPLDSAKSAVSFDERVIDQSQVIAVARPYGSNKYDLLVIEQIPGKKQCWSESGANPVVVEPLLLKFDFTGHCRRATDSNGYSIRIDGRDYGLNYLLSVVPRNGELFLVGTPRTGGPEIVVARTRGLSQGFLKFVLEPGWQFSKRAFDGKELGHFYFSGNGEAIVAAGGSLPPNHTPAPAIAFTDIGNDIYKAEIEQAVAKGFIAGFKEDSTFRPEVALTREQLVSMIVDALKTVPETKVSVADRISENPYTDVDGSRWSAAKIQWAKKNQIVSGYPDGTFKPTKEVTRAELVAVLQKAAKYAQTQRGSSAQLPAKETPKTFSDTAGHWAETLVSQMSAYCQVASPVNEKGTAFAPNAPAFRNYAAAATLRMLNCVNSNPQQPTN</sequence>
<dbReference type="Proteomes" id="UP000186868">
    <property type="component" value="Unassembled WGS sequence"/>
</dbReference>
<dbReference type="EMBL" id="MRCB01000002">
    <property type="protein sequence ID" value="OKH26038.1"/>
    <property type="molecule type" value="Genomic_DNA"/>
</dbReference>
<keyword evidence="3" id="KW-1185">Reference proteome</keyword>
<dbReference type="PROSITE" id="PS51272">
    <property type="entry name" value="SLH"/>
    <property type="match status" value="3"/>
</dbReference>
<feature type="domain" description="SLH" evidence="1">
    <location>
        <begin position="336"/>
        <end position="402"/>
    </location>
</feature>
<dbReference type="AlphaFoldDB" id="A0A1U7HR65"/>
<dbReference type="STRING" id="1921803.NIES593_02880"/>
<feature type="domain" description="SLH" evidence="1">
    <location>
        <begin position="266"/>
        <end position="329"/>
    </location>
</feature>
<comment type="caution">
    <text evidence="2">The sequence shown here is derived from an EMBL/GenBank/DDBJ whole genome shotgun (WGS) entry which is preliminary data.</text>
</comment>